<gene>
    <name evidence="2" type="ORF">C1SCF055_LOCUS42990</name>
</gene>
<evidence type="ECO:0000256" key="1">
    <source>
        <dbReference type="SAM" id="MobiDB-lite"/>
    </source>
</evidence>
<feature type="region of interest" description="Disordered" evidence="1">
    <location>
        <begin position="111"/>
        <end position="135"/>
    </location>
</feature>
<feature type="non-terminal residue" evidence="2">
    <location>
        <position position="526"/>
    </location>
</feature>
<dbReference type="EMBL" id="CAMXCT030006694">
    <property type="protein sequence ID" value="CAL4805734.1"/>
    <property type="molecule type" value="Genomic_DNA"/>
</dbReference>
<dbReference type="EMBL" id="CAMXCT020006694">
    <property type="protein sequence ID" value="CAL1171797.1"/>
    <property type="molecule type" value="Genomic_DNA"/>
</dbReference>
<reference evidence="3" key="2">
    <citation type="submission" date="2024-04" db="EMBL/GenBank/DDBJ databases">
        <authorList>
            <person name="Chen Y."/>
            <person name="Shah S."/>
            <person name="Dougan E. K."/>
            <person name="Thang M."/>
            <person name="Chan C."/>
        </authorList>
    </citation>
    <scope>NUCLEOTIDE SEQUENCE [LARGE SCALE GENOMIC DNA]</scope>
</reference>
<evidence type="ECO:0000313" key="4">
    <source>
        <dbReference type="Proteomes" id="UP001152797"/>
    </source>
</evidence>
<dbReference type="EMBL" id="CAMXCT010006694">
    <property type="protein sequence ID" value="CAI4018422.1"/>
    <property type="molecule type" value="Genomic_DNA"/>
</dbReference>
<keyword evidence="4" id="KW-1185">Reference proteome</keyword>
<proteinExistence type="predicted"/>
<accession>A0A9P1GP94</accession>
<sequence>MATCCPWWPWYRRPSTGAGSRRSSGSSPRDGQMLALFCHPRKGSRRFNRQSFLQLGHTKKTEAAAATAVMVLSLSLSLLNGTSFVGKVLRAVSATKEEPLAAMSEWMEKTADPQGQWGTSSTGTREMAVSGSSRSNHGPCHGHVCQLHYHGGGLVAYQSENGRVTIQFRTGPCLRIGQAVAFFVRDGAAVEITILAVKKEAVMEPISRTGSVAAMGSKPGALRHSKRLQREIGRFHNATVEEQLKWIDQAEVELHRLLEDDGLEGVAGDRLCRLVRRVAAWLHRPVAHAAAQDSGPVEAKDDSGQKGSQLQKRIRGVLITALQNIDLQDENTLNCLESALSFIQGLLDQVDLVSPTAATRQWRQLASLIRGGNLREDDTKTSGRQKRVPRADCSGVLDGAYHPNKRVKGFPTVFQGDNAIQLQCSSCPATISSSWFFRHPGTGQVHVLVPEKGHYACKKRLGNTSPWIPASGVPSKLDRYDFLNFCHHMRESRYCKLCGGRNICEHQKIRHSCGTCRKLARQRAEE</sequence>
<name>A0A9P1GP94_9DINO</name>
<reference evidence="2" key="1">
    <citation type="submission" date="2022-10" db="EMBL/GenBank/DDBJ databases">
        <authorList>
            <person name="Chen Y."/>
            <person name="Dougan E. K."/>
            <person name="Chan C."/>
            <person name="Rhodes N."/>
            <person name="Thang M."/>
        </authorList>
    </citation>
    <scope>NUCLEOTIDE SEQUENCE</scope>
</reference>
<comment type="caution">
    <text evidence="2">The sequence shown here is derived from an EMBL/GenBank/DDBJ whole genome shotgun (WGS) entry which is preliminary data.</text>
</comment>
<protein>
    <submittedName>
        <fullName evidence="2">Uncharacterized protein</fullName>
    </submittedName>
</protein>
<evidence type="ECO:0000313" key="2">
    <source>
        <dbReference type="EMBL" id="CAI4018422.1"/>
    </source>
</evidence>
<evidence type="ECO:0000313" key="3">
    <source>
        <dbReference type="EMBL" id="CAL1171797.1"/>
    </source>
</evidence>
<organism evidence="2">
    <name type="scientific">Cladocopium goreaui</name>
    <dbReference type="NCBI Taxonomy" id="2562237"/>
    <lineage>
        <taxon>Eukaryota</taxon>
        <taxon>Sar</taxon>
        <taxon>Alveolata</taxon>
        <taxon>Dinophyceae</taxon>
        <taxon>Suessiales</taxon>
        <taxon>Symbiodiniaceae</taxon>
        <taxon>Cladocopium</taxon>
    </lineage>
</organism>
<feature type="compositionally biased region" description="Polar residues" evidence="1">
    <location>
        <begin position="116"/>
        <end position="135"/>
    </location>
</feature>
<dbReference type="Proteomes" id="UP001152797">
    <property type="component" value="Unassembled WGS sequence"/>
</dbReference>
<dbReference type="AlphaFoldDB" id="A0A9P1GP94"/>